<dbReference type="Proteomes" id="UP000198736">
    <property type="component" value="Unassembled WGS sequence"/>
</dbReference>
<proteinExistence type="predicted"/>
<keyword evidence="2" id="KW-1185">Reference proteome</keyword>
<accession>A0A0S4L2A5</accession>
<dbReference type="STRING" id="1742973.COMA2_10321"/>
<organism evidence="1 2">
    <name type="scientific">Candidatus Nitrospira nitrificans</name>
    <dbReference type="NCBI Taxonomy" id="1742973"/>
    <lineage>
        <taxon>Bacteria</taxon>
        <taxon>Pseudomonadati</taxon>
        <taxon>Nitrospirota</taxon>
        <taxon>Nitrospiria</taxon>
        <taxon>Nitrospirales</taxon>
        <taxon>Nitrospiraceae</taxon>
        <taxon>Nitrospira</taxon>
    </lineage>
</organism>
<evidence type="ECO:0000313" key="1">
    <source>
        <dbReference type="EMBL" id="CUS31836.1"/>
    </source>
</evidence>
<name>A0A0S4L2A5_9BACT</name>
<protein>
    <submittedName>
        <fullName evidence="1">Uncharacterized protein</fullName>
    </submittedName>
</protein>
<reference evidence="2" key="1">
    <citation type="submission" date="2015-10" db="EMBL/GenBank/DDBJ databases">
        <authorList>
            <person name="Luecker S."/>
            <person name="Luecker S."/>
        </authorList>
    </citation>
    <scope>NUCLEOTIDE SEQUENCE [LARGE SCALE GENOMIC DNA]</scope>
</reference>
<gene>
    <name evidence="1" type="ORF">COMA2_10321</name>
</gene>
<dbReference type="EMBL" id="CZPZ01000001">
    <property type="protein sequence ID" value="CUS31836.1"/>
    <property type="molecule type" value="Genomic_DNA"/>
</dbReference>
<dbReference type="AlphaFoldDB" id="A0A0S4L2A5"/>
<sequence length="94" mass="10146">MHKAKKKHSIIRTRYDPISPEHNFSKVLAIELGNGTSDEGSLEECLCKLNNVIDEGDVFVSPSNLGASIKGVGSLYSETSFLYAGDVISGRVCT</sequence>
<evidence type="ECO:0000313" key="2">
    <source>
        <dbReference type="Proteomes" id="UP000198736"/>
    </source>
</evidence>